<evidence type="ECO:0000313" key="1">
    <source>
        <dbReference type="EMBL" id="CAD8302009.1"/>
    </source>
</evidence>
<dbReference type="AlphaFoldDB" id="A0A7R9VRB0"/>
<accession>A0A7R9VRB0</accession>
<organism evidence="1">
    <name type="scientific">Chlamydomonas euryale</name>
    <dbReference type="NCBI Taxonomy" id="1486919"/>
    <lineage>
        <taxon>Eukaryota</taxon>
        <taxon>Viridiplantae</taxon>
        <taxon>Chlorophyta</taxon>
        <taxon>core chlorophytes</taxon>
        <taxon>Chlorophyceae</taxon>
        <taxon>CS clade</taxon>
        <taxon>Chlamydomonadales</taxon>
        <taxon>Chlamydomonadaceae</taxon>
        <taxon>Chlamydomonas</taxon>
    </lineage>
</organism>
<sequence length="101" mass="11334">MQAASTLGCCLPPHADRPRTQMLPTTWCQHAPAAASWSVLLNTLYFATSDLPMLTWQAWRCFSLKLAFSSPMVVFGPPAEIKDLMDLQTLLFYLLCERDSP</sequence>
<protein>
    <submittedName>
        <fullName evidence="1">Uncharacterized protein</fullName>
    </submittedName>
</protein>
<reference evidence="1" key="1">
    <citation type="submission" date="2021-01" db="EMBL/GenBank/DDBJ databases">
        <authorList>
            <person name="Corre E."/>
            <person name="Pelletier E."/>
            <person name="Niang G."/>
            <person name="Scheremetjew M."/>
            <person name="Finn R."/>
            <person name="Kale V."/>
            <person name="Holt S."/>
            <person name="Cochrane G."/>
            <person name="Meng A."/>
            <person name="Brown T."/>
            <person name="Cohen L."/>
        </authorList>
    </citation>
    <scope>NUCLEOTIDE SEQUENCE</scope>
    <source>
        <strain evidence="1">CCMP219</strain>
    </source>
</reference>
<dbReference type="EMBL" id="HBEC01035190">
    <property type="protein sequence ID" value="CAD8302009.1"/>
    <property type="molecule type" value="Transcribed_RNA"/>
</dbReference>
<proteinExistence type="predicted"/>
<name>A0A7R9VRB0_9CHLO</name>
<gene>
    <name evidence="1" type="ORF">CEUR00632_LOCUS16350</name>
</gene>